<name>A0ABS7SYP5_9FIRM</name>
<dbReference type="InterPro" id="IPR036098">
    <property type="entry name" value="Thymidylate_synthase_ThyX_sf"/>
</dbReference>
<keyword evidence="3" id="KW-1185">Reference proteome</keyword>
<comment type="caution">
    <text evidence="2">The sequence shown here is derived from an EMBL/GenBank/DDBJ whole genome shotgun (WGS) entry which is preliminary data.</text>
</comment>
<dbReference type="Pfam" id="PF02511">
    <property type="entry name" value="Thy1"/>
    <property type="match status" value="1"/>
</dbReference>
<evidence type="ECO:0000256" key="1">
    <source>
        <dbReference type="NCBIfam" id="TIGR02170"/>
    </source>
</evidence>
<sequence length="210" mass="24570">MVRILENKVELVKENLSYDDVLSKIEQATRLCYRSKRSETREGREKFLKNLIAVDHESIIEHGSLSFLITTDRACANQIVRHRLASYSQESTRYVNLSDLEIVLDHSYGEEEKERIVSRCIDMTLTYGSLGGDKKSTRDKARAILPLCTATRLYMTMNFREIRHFLKLRLDKAAHQSIREVAYQILKIMKEEYPVFVFDFDLADYEDIYG</sequence>
<proteinExistence type="predicted"/>
<dbReference type="GO" id="GO:0032259">
    <property type="term" value="P:methylation"/>
    <property type="evidence" value="ECO:0007669"/>
    <property type="project" value="UniProtKB-KW"/>
</dbReference>
<dbReference type="EC" id="2.1.1.148" evidence="1"/>
<dbReference type="SUPFAM" id="SSF69796">
    <property type="entry name" value="Thymidylate synthase-complementing protein Thy1"/>
    <property type="match status" value="1"/>
</dbReference>
<dbReference type="EMBL" id="JAIPME010000002">
    <property type="protein sequence ID" value="MBZ2386672.1"/>
    <property type="molecule type" value="Genomic_DNA"/>
</dbReference>
<dbReference type="CDD" id="cd20175">
    <property type="entry name" value="ThyX"/>
    <property type="match status" value="1"/>
</dbReference>
<dbReference type="InterPro" id="IPR003669">
    <property type="entry name" value="Thymidylate_synthase_ThyX"/>
</dbReference>
<dbReference type="PANTHER" id="PTHR34934">
    <property type="entry name" value="FLAVIN-DEPENDENT THYMIDYLATE SYNTHASE"/>
    <property type="match status" value="1"/>
</dbReference>
<reference evidence="2 3" key="1">
    <citation type="submission" date="2021-08" db="EMBL/GenBank/DDBJ databases">
        <title>FDA dAtabase for Regulatory Grade micrObial Sequences (FDA-ARGOS): Supporting development and validation of Infectious Disease Dx tests.</title>
        <authorList>
            <person name="Sproer C."/>
            <person name="Gronow S."/>
            <person name="Severitt S."/>
            <person name="Schroder I."/>
            <person name="Tallon L."/>
            <person name="Sadzewicz L."/>
            <person name="Zhao X."/>
            <person name="Boylan J."/>
            <person name="Ott S."/>
            <person name="Bowen H."/>
            <person name="Vavikolanu K."/>
            <person name="Hazen T."/>
            <person name="Aluvathingal J."/>
            <person name="Nadendla S."/>
            <person name="Lowell S."/>
            <person name="Myers T."/>
            <person name="Yan Y."/>
            <person name="Sichtig H."/>
        </authorList>
    </citation>
    <scope>NUCLEOTIDE SEQUENCE [LARGE SCALE GENOMIC DNA]</scope>
    <source>
        <strain evidence="2 3">FDAARGOS_1460</strain>
    </source>
</reference>
<dbReference type="PROSITE" id="PS51331">
    <property type="entry name" value="THYX"/>
    <property type="match status" value="1"/>
</dbReference>
<organism evidence="2 3">
    <name type="scientific">Anaerococcus murdochii</name>
    <dbReference type="NCBI Taxonomy" id="411577"/>
    <lineage>
        <taxon>Bacteria</taxon>
        <taxon>Bacillati</taxon>
        <taxon>Bacillota</taxon>
        <taxon>Tissierellia</taxon>
        <taxon>Tissierellales</taxon>
        <taxon>Peptoniphilaceae</taxon>
        <taxon>Anaerococcus</taxon>
    </lineage>
</organism>
<accession>A0ABS7SYP5</accession>
<dbReference type="PANTHER" id="PTHR34934:SF1">
    <property type="entry name" value="FLAVIN-DEPENDENT THYMIDYLATE SYNTHASE"/>
    <property type="match status" value="1"/>
</dbReference>
<dbReference type="GO" id="GO:0050797">
    <property type="term" value="F:thymidylate synthase (FAD) activity"/>
    <property type="evidence" value="ECO:0007669"/>
    <property type="project" value="UniProtKB-EC"/>
</dbReference>
<keyword evidence="2" id="KW-0489">Methyltransferase</keyword>
<gene>
    <name evidence="2" type="primary">thyX</name>
    <name evidence="2" type="ORF">K8P03_05085</name>
</gene>
<dbReference type="NCBIfam" id="TIGR02170">
    <property type="entry name" value="thyX"/>
    <property type="match status" value="1"/>
</dbReference>
<evidence type="ECO:0000313" key="3">
    <source>
        <dbReference type="Proteomes" id="UP000734271"/>
    </source>
</evidence>
<protein>
    <recommendedName>
        <fullName evidence="1">FAD-dependent thymidylate synthase</fullName>
        <ecNumber evidence="1">2.1.1.148</ecNumber>
    </recommendedName>
</protein>
<keyword evidence="2" id="KW-0808">Transferase</keyword>
<dbReference type="Gene3D" id="3.30.1360.170">
    <property type="match status" value="1"/>
</dbReference>
<dbReference type="Proteomes" id="UP000734271">
    <property type="component" value="Unassembled WGS sequence"/>
</dbReference>
<evidence type="ECO:0000313" key="2">
    <source>
        <dbReference type="EMBL" id="MBZ2386672.1"/>
    </source>
</evidence>
<dbReference type="RefSeq" id="WP_223418980.1">
    <property type="nucleotide sequence ID" value="NZ_JAIPME010000002.1"/>
</dbReference>